<dbReference type="OrthoDB" id="9778567at2"/>
<dbReference type="PANTHER" id="PTHR34698">
    <property type="entry name" value="5-OXOPROLINASE SUBUNIT B"/>
    <property type="match status" value="1"/>
</dbReference>
<dbReference type="PANTHER" id="PTHR34698:SF2">
    <property type="entry name" value="5-OXOPROLINASE SUBUNIT B"/>
    <property type="match status" value="1"/>
</dbReference>
<evidence type="ECO:0000313" key="6">
    <source>
        <dbReference type="Proteomes" id="UP000295724"/>
    </source>
</evidence>
<dbReference type="SUPFAM" id="SSF50891">
    <property type="entry name" value="Cyclophilin-like"/>
    <property type="match status" value="1"/>
</dbReference>
<dbReference type="GO" id="GO:0016787">
    <property type="term" value="F:hydrolase activity"/>
    <property type="evidence" value="ECO:0007669"/>
    <property type="project" value="UniProtKB-KW"/>
</dbReference>
<evidence type="ECO:0000259" key="4">
    <source>
        <dbReference type="SMART" id="SM00796"/>
    </source>
</evidence>
<evidence type="ECO:0000256" key="1">
    <source>
        <dbReference type="ARBA" id="ARBA00022741"/>
    </source>
</evidence>
<evidence type="ECO:0000313" key="5">
    <source>
        <dbReference type="EMBL" id="TDR19440.1"/>
    </source>
</evidence>
<dbReference type="EMBL" id="SNZB01000004">
    <property type="protein sequence ID" value="TDR19440.1"/>
    <property type="molecule type" value="Genomic_DNA"/>
</dbReference>
<reference evidence="5 6" key="1">
    <citation type="submission" date="2019-03" db="EMBL/GenBank/DDBJ databases">
        <title>Genomic Encyclopedia of Type Strains, Phase IV (KMG-IV): sequencing the most valuable type-strain genomes for metagenomic binning, comparative biology and taxonomic classification.</title>
        <authorList>
            <person name="Goeker M."/>
        </authorList>
    </citation>
    <scope>NUCLEOTIDE SEQUENCE [LARGE SCALE GENOMIC DNA]</scope>
    <source>
        <strain evidence="5 6">DSM 25488</strain>
    </source>
</reference>
<dbReference type="AlphaFoldDB" id="A0A4R6XMV2"/>
<proteinExistence type="predicted"/>
<feature type="domain" description="Carboxyltransferase" evidence="4">
    <location>
        <begin position="4"/>
        <end position="197"/>
    </location>
</feature>
<keyword evidence="3" id="KW-0067">ATP-binding</keyword>
<dbReference type="Gene3D" id="2.40.100.10">
    <property type="entry name" value="Cyclophilin-like"/>
    <property type="match status" value="1"/>
</dbReference>
<accession>A0A4R6XMV2</accession>
<dbReference type="InterPro" id="IPR010016">
    <property type="entry name" value="PxpB"/>
</dbReference>
<keyword evidence="1" id="KW-0547">Nucleotide-binding</keyword>
<evidence type="ECO:0000256" key="3">
    <source>
        <dbReference type="ARBA" id="ARBA00022840"/>
    </source>
</evidence>
<sequence length="220" mass="24138">MNNGDCALTINFIATETRLALIHALCAEFLTEPMPEMINVIPATTSLTLVFAKQIKHNNIIYDGVLDRVNAVKIHEKATILHTIPVCYHPDLAPDLPAVLAALSMQVEALIEMHTATTYQVSMLGFLPGFAYLNDNHQALNVMRKATPSLQVDAGSVAIAGNQTGIYSMASPGGWQVIGRTPLELFNWHEPEKPMQLNPLDQVVFESISLNQFLSMKSQA</sequence>
<dbReference type="Pfam" id="PF02682">
    <property type="entry name" value="CT_C_D"/>
    <property type="match status" value="1"/>
</dbReference>
<dbReference type="InterPro" id="IPR003833">
    <property type="entry name" value="CT_C_D"/>
</dbReference>
<dbReference type="Proteomes" id="UP000295724">
    <property type="component" value="Unassembled WGS sequence"/>
</dbReference>
<dbReference type="SUPFAM" id="SSF160467">
    <property type="entry name" value="PH0987 N-terminal domain-like"/>
    <property type="match status" value="1"/>
</dbReference>
<protein>
    <submittedName>
        <fullName evidence="5">Inhibitor of KinA</fullName>
    </submittedName>
</protein>
<dbReference type="SMART" id="SM00796">
    <property type="entry name" value="AHS1"/>
    <property type="match status" value="1"/>
</dbReference>
<organism evidence="5 6">
    <name type="scientific">Marinicella litoralis</name>
    <dbReference type="NCBI Taxonomy" id="644220"/>
    <lineage>
        <taxon>Bacteria</taxon>
        <taxon>Pseudomonadati</taxon>
        <taxon>Pseudomonadota</taxon>
        <taxon>Gammaproteobacteria</taxon>
        <taxon>Lysobacterales</taxon>
        <taxon>Marinicellaceae</taxon>
        <taxon>Marinicella</taxon>
    </lineage>
</organism>
<dbReference type="Gene3D" id="3.30.1360.40">
    <property type="match status" value="1"/>
</dbReference>
<keyword evidence="6" id="KW-1185">Reference proteome</keyword>
<evidence type="ECO:0000256" key="2">
    <source>
        <dbReference type="ARBA" id="ARBA00022801"/>
    </source>
</evidence>
<keyword evidence="2" id="KW-0378">Hydrolase</keyword>
<dbReference type="GO" id="GO:0005524">
    <property type="term" value="F:ATP binding"/>
    <property type="evidence" value="ECO:0007669"/>
    <property type="project" value="UniProtKB-KW"/>
</dbReference>
<dbReference type="InterPro" id="IPR029000">
    <property type="entry name" value="Cyclophilin-like_dom_sf"/>
</dbReference>
<gene>
    <name evidence="5" type="ORF">C8D91_1996</name>
</gene>
<name>A0A4R6XMV2_9GAMM</name>
<comment type="caution">
    <text evidence="5">The sequence shown here is derived from an EMBL/GenBank/DDBJ whole genome shotgun (WGS) entry which is preliminary data.</text>
</comment>